<proteinExistence type="predicted"/>
<accession>A0ABD5V3A6</accession>
<keyword evidence="3" id="KW-1185">Reference proteome</keyword>
<dbReference type="SUPFAM" id="SSF52402">
    <property type="entry name" value="Adenine nucleotide alpha hydrolases-like"/>
    <property type="match status" value="1"/>
</dbReference>
<organism evidence="2 3">
    <name type="scientific">Halalkalicoccus tibetensis</name>
    <dbReference type="NCBI Taxonomy" id="175632"/>
    <lineage>
        <taxon>Archaea</taxon>
        <taxon>Methanobacteriati</taxon>
        <taxon>Methanobacteriota</taxon>
        <taxon>Stenosarchaea group</taxon>
        <taxon>Halobacteria</taxon>
        <taxon>Halobacteriales</taxon>
        <taxon>Halococcaceae</taxon>
        <taxon>Halalkalicoccus</taxon>
    </lineage>
</organism>
<dbReference type="Pfam" id="PF00582">
    <property type="entry name" value="Usp"/>
    <property type="match status" value="1"/>
</dbReference>
<name>A0ABD5V3A6_9EURY</name>
<sequence>MSPDPDASRSVGADPTRFRVLVPIDASRDVEPSPHLYRLLEAFDPVVLGYYPIPEQTTPEQARGEFEDEAVDRVEGVLAPLLADRAGVESLLVFTPDRVETIERVAEEYACDAVLAPGAIERLERVLVPVRGGTNVGRIVAFVDALVEEVTVGVTLLHVAPEEDRREESELVLRGARERLVEQGLDPGLFDLEVRVADRPIPAIAEVAATHDAVVIGETEPSIRDRLLGDRPERLVEAVGCPVLIVRRDHDESVSGSETS</sequence>
<dbReference type="Gene3D" id="3.40.50.620">
    <property type="entry name" value="HUPs"/>
    <property type="match status" value="1"/>
</dbReference>
<evidence type="ECO:0000259" key="1">
    <source>
        <dbReference type="Pfam" id="PF00582"/>
    </source>
</evidence>
<protein>
    <submittedName>
        <fullName evidence="2">Universal stress protein</fullName>
    </submittedName>
</protein>
<dbReference type="InterPro" id="IPR014729">
    <property type="entry name" value="Rossmann-like_a/b/a_fold"/>
</dbReference>
<comment type="caution">
    <text evidence="2">The sequence shown here is derived from an EMBL/GenBank/DDBJ whole genome shotgun (WGS) entry which is preliminary data.</text>
</comment>
<dbReference type="AlphaFoldDB" id="A0ABD5V3A6"/>
<evidence type="ECO:0000313" key="2">
    <source>
        <dbReference type="EMBL" id="MFC6906023.1"/>
    </source>
</evidence>
<feature type="domain" description="UspA" evidence="1">
    <location>
        <begin position="124"/>
        <end position="247"/>
    </location>
</feature>
<dbReference type="EMBL" id="JBHSXQ010000003">
    <property type="protein sequence ID" value="MFC6906023.1"/>
    <property type="molecule type" value="Genomic_DNA"/>
</dbReference>
<dbReference type="InterPro" id="IPR006016">
    <property type="entry name" value="UspA"/>
</dbReference>
<dbReference type="RefSeq" id="WP_340604557.1">
    <property type="nucleotide sequence ID" value="NZ_JBBMXV010000003.1"/>
</dbReference>
<gene>
    <name evidence="2" type="ORF">ACFQGH_12560</name>
</gene>
<dbReference type="Proteomes" id="UP001596312">
    <property type="component" value="Unassembled WGS sequence"/>
</dbReference>
<reference evidence="2 3" key="1">
    <citation type="journal article" date="2019" name="Int. J. Syst. Evol. Microbiol.">
        <title>The Global Catalogue of Microorganisms (GCM) 10K type strain sequencing project: providing services to taxonomists for standard genome sequencing and annotation.</title>
        <authorList>
            <consortium name="The Broad Institute Genomics Platform"/>
            <consortium name="The Broad Institute Genome Sequencing Center for Infectious Disease"/>
            <person name="Wu L."/>
            <person name="Ma J."/>
        </authorList>
    </citation>
    <scope>NUCLEOTIDE SEQUENCE [LARGE SCALE GENOMIC DNA]</scope>
    <source>
        <strain evidence="2 3">CGMCC 1.3240</strain>
    </source>
</reference>
<evidence type="ECO:0000313" key="3">
    <source>
        <dbReference type="Proteomes" id="UP001596312"/>
    </source>
</evidence>